<organism evidence="10 11">
    <name type="scientific">Nicrophorus vespilloides</name>
    <name type="common">Boreal carrion beetle</name>
    <dbReference type="NCBI Taxonomy" id="110193"/>
    <lineage>
        <taxon>Eukaryota</taxon>
        <taxon>Metazoa</taxon>
        <taxon>Ecdysozoa</taxon>
        <taxon>Arthropoda</taxon>
        <taxon>Hexapoda</taxon>
        <taxon>Insecta</taxon>
        <taxon>Pterygota</taxon>
        <taxon>Neoptera</taxon>
        <taxon>Endopterygota</taxon>
        <taxon>Coleoptera</taxon>
        <taxon>Polyphaga</taxon>
        <taxon>Staphyliniformia</taxon>
        <taxon>Silphidae</taxon>
        <taxon>Nicrophorinae</taxon>
        <taxon>Nicrophorus</taxon>
    </lineage>
</organism>
<evidence type="ECO:0000259" key="9">
    <source>
        <dbReference type="SMART" id="SM00356"/>
    </source>
</evidence>
<evidence type="ECO:0000313" key="11">
    <source>
        <dbReference type="RefSeq" id="XP_017786613.1"/>
    </source>
</evidence>
<evidence type="ECO:0000256" key="6">
    <source>
        <dbReference type="ARBA" id="ARBA00022771"/>
    </source>
</evidence>
<evidence type="ECO:0000256" key="8">
    <source>
        <dbReference type="ARBA" id="ARBA00023242"/>
    </source>
</evidence>
<evidence type="ECO:0000256" key="2">
    <source>
        <dbReference type="ARBA" id="ARBA00008423"/>
    </source>
</evidence>
<feature type="domain" description="C3H1-type" evidence="9">
    <location>
        <begin position="500"/>
        <end position="523"/>
    </location>
</feature>
<keyword evidence="5" id="KW-0677">Repeat</keyword>
<evidence type="ECO:0000256" key="3">
    <source>
        <dbReference type="ARBA" id="ARBA00015071"/>
    </source>
</evidence>
<feature type="domain" description="C3H1-type" evidence="9">
    <location>
        <begin position="538"/>
        <end position="561"/>
    </location>
</feature>
<dbReference type="GeneID" id="108569539"/>
<feature type="domain" description="C3H1-type" evidence="9">
    <location>
        <begin position="461"/>
        <end position="484"/>
    </location>
</feature>
<evidence type="ECO:0000256" key="1">
    <source>
        <dbReference type="ARBA" id="ARBA00004123"/>
    </source>
</evidence>
<dbReference type="PANTHER" id="PTHR14738:SF29">
    <property type="entry name" value="ZINC FINGER CCCH DOMAIN-CONTAINING PROTEIN 14"/>
    <property type="match status" value="1"/>
</dbReference>
<evidence type="ECO:0000256" key="7">
    <source>
        <dbReference type="ARBA" id="ARBA00022833"/>
    </source>
</evidence>
<keyword evidence="6" id="KW-0863">Zinc-finger</keyword>
<comment type="subcellular location">
    <subcellularLocation>
        <location evidence="1">Nucleus</location>
    </subcellularLocation>
</comment>
<dbReference type="InterPro" id="IPR040366">
    <property type="entry name" value="Nab2/ZC3H14"/>
</dbReference>
<comment type="similarity">
    <text evidence="2">Belongs to the ZC3H14 family.</text>
</comment>
<dbReference type="RefSeq" id="XP_017786613.1">
    <property type="nucleotide sequence ID" value="XM_017931124.1"/>
</dbReference>
<evidence type="ECO:0000256" key="4">
    <source>
        <dbReference type="ARBA" id="ARBA00022723"/>
    </source>
</evidence>
<accession>A0ABM1NIG3</accession>
<dbReference type="Gene3D" id="4.10.1000.30">
    <property type="match status" value="2"/>
</dbReference>
<gene>
    <name evidence="11" type="primary">LOC108569539</name>
</gene>
<protein>
    <recommendedName>
        <fullName evidence="3">Zinc finger CCCH domain-containing protein 14</fullName>
    </recommendedName>
</protein>
<dbReference type="Gene3D" id="1.20.1390.10">
    <property type="entry name" value="PWI domain"/>
    <property type="match status" value="1"/>
</dbReference>
<sequence length="593" mass="67587">MTDVGIEVGQKMRSAIKAKLTELNCYVDDELPDYIMVMIANKRTKSQMKEDLQLFLDAKTVTFVDWLHIVLKKLKEVHVTNPDVFKKPIKRKSNEITVNEEDEEEAKKVKKEKQKSEVKSLTDDLPITANKLSEARKIIVMQEKKSEPIEDDKFDIPLLSEITSTNQIELELIEKKIRNVKSRLGLQVESDEEINFKKALKSELDIDESKLKEVPRKIIIEKEVEKPRSIHSRITFDKERDSLHAKYNAILSKHKEASQKKSILDRLGKKNGSTVKQDKVRENIMSRLGVKSTITVPTKTVKTDDATSIEEITKDVSNAVKLKSRPFNLRQANPSLLLKAVAEAQKSISQKQPISKKIIETPVEDNVTPLFTRKYKDNTKAKVSENEKLKLKNMLTSINEGATLHAEPSQSSETIVSQKFIVTLDGVDKTHFPITTPTKRTPSPIVFNKKDIPETAEKASKCKERCKYWPACKLAELCEYVHPVSGCKAFPNCKFAEKCLYVHPPCKFEASCTRRDCPYSHSKNTTSKILPAPIVVPKPSTQTCKFFPNCSNTHCAFYHPRLCKYGLFCKNQLECNFVHSLKPGNLTWRSENK</sequence>
<reference evidence="11" key="1">
    <citation type="submission" date="2025-08" db="UniProtKB">
        <authorList>
            <consortium name="RefSeq"/>
        </authorList>
    </citation>
    <scope>IDENTIFICATION</scope>
    <source>
        <tissue evidence="11">Whole Larva</tissue>
    </source>
</reference>
<dbReference type="Pfam" id="PF14608">
    <property type="entry name" value="zf-CCCH_2"/>
    <property type="match status" value="5"/>
</dbReference>
<keyword evidence="7" id="KW-0862">Zinc</keyword>
<keyword evidence="10" id="KW-1185">Reference proteome</keyword>
<dbReference type="SMART" id="SM00356">
    <property type="entry name" value="ZnF_C3H1"/>
    <property type="match status" value="3"/>
</dbReference>
<keyword evidence="8" id="KW-0539">Nucleus</keyword>
<dbReference type="Proteomes" id="UP000695000">
    <property type="component" value="Unplaced"/>
</dbReference>
<name>A0ABM1NIG3_NICVS</name>
<proteinExistence type="inferred from homology"/>
<evidence type="ECO:0000256" key="5">
    <source>
        <dbReference type="ARBA" id="ARBA00022737"/>
    </source>
</evidence>
<dbReference type="InterPro" id="IPR000571">
    <property type="entry name" value="Znf_CCCH"/>
</dbReference>
<keyword evidence="4" id="KW-0479">Metal-binding</keyword>
<dbReference type="PANTHER" id="PTHR14738">
    <property type="entry name" value="ZINC FINGER CCCH DOMAIN-CONTAINING PROTEIN 14"/>
    <property type="match status" value="1"/>
</dbReference>
<evidence type="ECO:0000313" key="10">
    <source>
        <dbReference type="Proteomes" id="UP000695000"/>
    </source>
</evidence>